<protein>
    <submittedName>
        <fullName evidence="4">Filaggrin-2</fullName>
    </submittedName>
</protein>
<gene>
    <name evidence="4" type="primary">LOC108671150</name>
</gene>
<feature type="compositionally biased region" description="Basic and acidic residues" evidence="1">
    <location>
        <begin position="122"/>
        <end position="149"/>
    </location>
</feature>
<evidence type="ECO:0000256" key="2">
    <source>
        <dbReference type="SAM" id="SignalP"/>
    </source>
</evidence>
<evidence type="ECO:0000313" key="3">
    <source>
        <dbReference type="Proteomes" id="UP000694843"/>
    </source>
</evidence>
<feature type="compositionally biased region" description="Polar residues" evidence="1">
    <location>
        <begin position="256"/>
        <end position="265"/>
    </location>
</feature>
<feature type="compositionally biased region" description="Basic residues" evidence="1">
    <location>
        <begin position="71"/>
        <end position="86"/>
    </location>
</feature>
<organism evidence="3 4">
    <name type="scientific">Hyalella azteca</name>
    <name type="common">Amphipod</name>
    <dbReference type="NCBI Taxonomy" id="294128"/>
    <lineage>
        <taxon>Eukaryota</taxon>
        <taxon>Metazoa</taxon>
        <taxon>Ecdysozoa</taxon>
        <taxon>Arthropoda</taxon>
        <taxon>Crustacea</taxon>
        <taxon>Multicrustacea</taxon>
        <taxon>Malacostraca</taxon>
        <taxon>Eumalacostraca</taxon>
        <taxon>Peracarida</taxon>
        <taxon>Amphipoda</taxon>
        <taxon>Senticaudata</taxon>
        <taxon>Talitrida</taxon>
        <taxon>Talitroidea</taxon>
        <taxon>Hyalellidae</taxon>
        <taxon>Hyalella</taxon>
    </lineage>
</organism>
<feature type="signal peptide" evidence="2">
    <location>
        <begin position="1"/>
        <end position="19"/>
    </location>
</feature>
<dbReference type="KEGG" id="hazt:108671150"/>
<evidence type="ECO:0000313" key="4">
    <source>
        <dbReference type="RefSeq" id="XP_018014125.1"/>
    </source>
</evidence>
<evidence type="ECO:0000256" key="1">
    <source>
        <dbReference type="SAM" id="MobiDB-lite"/>
    </source>
</evidence>
<keyword evidence="3" id="KW-1185">Reference proteome</keyword>
<dbReference type="RefSeq" id="XP_018014125.1">
    <property type="nucleotide sequence ID" value="XM_018158636.2"/>
</dbReference>
<feature type="region of interest" description="Disordered" evidence="1">
    <location>
        <begin position="254"/>
        <end position="348"/>
    </location>
</feature>
<name>A0A8B7NKE6_HYAAZ</name>
<reference evidence="4" key="1">
    <citation type="submission" date="2025-08" db="UniProtKB">
        <authorList>
            <consortium name="RefSeq"/>
        </authorList>
    </citation>
    <scope>IDENTIFICATION</scope>
    <source>
        <tissue evidence="4">Whole organism</tissue>
    </source>
</reference>
<keyword evidence="2" id="KW-0732">Signal</keyword>
<feature type="compositionally biased region" description="Basic and acidic residues" evidence="1">
    <location>
        <begin position="204"/>
        <end position="238"/>
    </location>
</feature>
<dbReference type="OrthoDB" id="6378267at2759"/>
<feature type="chain" id="PRO_5034062768" evidence="2">
    <location>
        <begin position="20"/>
        <end position="373"/>
    </location>
</feature>
<sequence>MLLRVWTLAAVVASVAVVAQQPQRQVAAATVDGKSALLQLAGAVPDLSSALQKRNVKGDNQALATGFTGGHHGHHHHGGHHLGHGHHGHGKFFMYAHQPEHKHYEFGFKRGNDKHVVERYEKGGPHHNFKSKDGGGDDGGHHHDGDGHHHSSHGHHHSSNGHHHDDDGGEAGHHDGSHHHHSSDDGHHGYSEPVPEFVQPQDSYKSDSYRQRRKSSEKPSKDNFYKKPTGMDKKEFVGPKDQQLFANAPMMDLEPQTGTQASNSDPDAAFNDMLGFDPFTPPEIMKDHSSVGGIESDGTSNQGYRAPSTTISPPMSKPYFNRSIPKNPKSKYSPKVSDSAKAPSEEVPKLAFDLDSGKVFDEKTGKWFRLVAE</sequence>
<feature type="compositionally biased region" description="Basic and acidic residues" evidence="1">
    <location>
        <begin position="162"/>
        <end position="175"/>
    </location>
</feature>
<feature type="region of interest" description="Disordered" evidence="1">
    <location>
        <begin position="122"/>
        <end position="238"/>
    </location>
</feature>
<dbReference type="GeneID" id="108671150"/>
<proteinExistence type="predicted"/>
<dbReference type="Proteomes" id="UP000694843">
    <property type="component" value="Unplaced"/>
</dbReference>
<feature type="region of interest" description="Disordered" evidence="1">
    <location>
        <begin position="64"/>
        <end position="86"/>
    </location>
</feature>
<accession>A0A8B7NKE6</accession>
<dbReference type="AlphaFoldDB" id="A0A8B7NKE6"/>
<feature type="compositionally biased region" description="Polar residues" evidence="1">
    <location>
        <begin position="297"/>
        <end position="313"/>
    </location>
</feature>
<feature type="compositionally biased region" description="Basic residues" evidence="1">
    <location>
        <begin position="150"/>
        <end position="161"/>
    </location>
</feature>